<protein>
    <recommendedName>
        <fullName evidence="6">Cation/H+ exchanger transmembrane domain-containing protein</fullName>
    </recommendedName>
</protein>
<feature type="transmembrane region" description="Helical" evidence="5">
    <location>
        <begin position="44"/>
        <end position="66"/>
    </location>
</feature>
<keyword evidence="4 5" id="KW-0472">Membrane</keyword>
<dbReference type="GO" id="GO:0015297">
    <property type="term" value="F:antiporter activity"/>
    <property type="evidence" value="ECO:0007669"/>
    <property type="project" value="InterPro"/>
</dbReference>
<evidence type="ECO:0000256" key="4">
    <source>
        <dbReference type="ARBA" id="ARBA00023136"/>
    </source>
</evidence>
<feature type="domain" description="Cation/H+ exchanger transmembrane" evidence="6">
    <location>
        <begin position="18"/>
        <end position="308"/>
    </location>
</feature>
<comment type="subcellular location">
    <subcellularLocation>
        <location evidence="1">Membrane</location>
        <topology evidence="1">Multi-pass membrane protein</topology>
    </subcellularLocation>
</comment>
<keyword evidence="3 5" id="KW-1133">Transmembrane helix</keyword>
<dbReference type="Gene3D" id="1.20.1530.20">
    <property type="match status" value="1"/>
</dbReference>
<feature type="transmembrane region" description="Helical" evidence="5">
    <location>
        <begin position="290"/>
        <end position="309"/>
    </location>
</feature>
<dbReference type="PANTHER" id="PTHR43021:SF2">
    <property type="entry name" value="CATION_H+ EXCHANGER DOMAIN-CONTAINING PROTEIN"/>
    <property type="match status" value="1"/>
</dbReference>
<feature type="transmembrane region" description="Helical" evidence="5">
    <location>
        <begin position="263"/>
        <end position="284"/>
    </location>
</feature>
<proteinExistence type="predicted"/>
<name>A0A3B1DFA2_9ZZZZ</name>
<evidence type="ECO:0000313" key="7">
    <source>
        <dbReference type="EMBL" id="VAX33600.1"/>
    </source>
</evidence>
<evidence type="ECO:0000256" key="5">
    <source>
        <dbReference type="SAM" id="Phobius"/>
    </source>
</evidence>
<dbReference type="Pfam" id="PF00999">
    <property type="entry name" value="Na_H_Exchanger"/>
    <property type="match status" value="1"/>
</dbReference>
<accession>A0A3B1DFA2</accession>
<dbReference type="EMBL" id="UOGI01000189">
    <property type="protein sequence ID" value="VAX33600.1"/>
    <property type="molecule type" value="Genomic_DNA"/>
</dbReference>
<sequence>YLGKSILTITFGEAELAFILMVTGIYFLLPHLLDLSGFQTGSPIIIALLFGALASPTDPTATLAVVHEYHAKGRLTTTVLAVAALDDALGIINFGIAMSVVLFLISPARADVNMGMMALEPLLKIVFSVGLGFLGGYLLNLMLRKAERPGAIIALTTGMLLLTFSIAAALGIDELLSTMSLGVLLTNVSPHAEKIFSIIETYIEEVIFIAFFVISGAHVDFSILFSSWLLVVVYIAIRFIGKYTGAMAGGVISKAPASITKNLGFALIPQGGIVVGLALMMYQTPGLEDVGNIILNVTIGATAIHEIIGPPIARFSLRRAGELKGGQ</sequence>
<keyword evidence="2 5" id="KW-0812">Transmembrane</keyword>
<feature type="transmembrane region" description="Helical" evidence="5">
    <location>
        <begin position="7"/>
        <end position="29"/>
    </location>
</feature>
<dbReference type="GO" id="GO:0016020">
    <property type="term" value="C:membrane"/>
    <property type="evidence" value="ECO:0007669"/>
    <property type="project" value="UniProtKB-SubCell"/>
</dbReference>
<dbReference type="GO" id="GO:1902600">
    <property type="term" value="P:proton transmembrane transport"/>
    <property type="evidence" value="ECO:0007669"/>
    <property type="project" value="InterPro"/>
</dbReference>
<feature type="non-terminal residue" evidence="7">
    <location>
        <position position="1"/>
    </location>
</feature>
<dbReference type="InterPro" id="IPR006153">
    <property type="entry name" value="Cation/H_exchanger_TM"/>
</dbReference>
<evidence type="ECO:0000259" key="6">
    <source>
        <dbReference type="Pfam" id="PF00999"/>
    </source>
</evidence>
<dbReference type="InterPro" id="IPR038770">
    <property type="entry name" value="Na+/solute_symporter_sf"/>
</dbReference>
<evidence type="ECO:0000256" key="1">
    <source>
        <dbReference type="ARBA" id="ARBA00004141"/>
    </source>
</evidence>
<evidence type="ECO:0000256" key="2">
    <source>
        <dbReference type="ARBA" id="ARBA00022692"/>
    </source>
</evidence>
<dbReference type="PANTHER" id="PTHR43021">
    <property type="entry name" value="NA(+)/H(+) ANTIPORTER-RELATED"/>
    <property type="match status" value="1"/>
</dbReference>
<gene>
    <name evidence="7" type="ORF">MNBD_NITROSPIRAE03-992</name>
</gene>
<organism evidence="7">
    <name type="scientific">hydrothermal vent metagenome</name>
    <dbReference type="NCBI Taxonomy" id="652676"/>
    <lineage>
        <taxon>unclassified sequences</taxon>
        <taxon>metagenomes</taxon>
        <taxon>ecological metagenomes</taxon>
    </lineage>
</organism>
<feature type="transmembrane region" description="Helical" evidence="5">
    <location>
        <begin position="125"/>
        <end position="143"/>
    </location>
</feature>
<evidence type="ECO:0000256" key="3">
    <source>
        <dbReference type="ARBA" id="ARBA00022989"/>
    </source>
</evidence>
<reference evidence="7" key="1">
    <citation type="submission" date="2018-06" db="EMBL/GenBank/DDBJ databases">
        <authorList>
            <person name="Zhirakovskaya E."/>
        </authorList>
    </citation>
    <scope>NUCLEOTIDE SEQUENCE</scope>
</reference>
<feature type="transmembrane region" description="Helical" evidence="5">
    <location>
        <begin position="206"/>
        <end position="237"/>
    </location>
</feature>
<feature type="transmembrane region" description="Helical" evidence="5">
    <location>
        <begin position="78"/>
        <end position="105"/>
    </location>
</feature>
<feature type="transmembrane region" description="Helical" evidence="5">
    <location>
        <begin position="150"/>
        <end position="172"/>
    </location>
</feature>
<dbReference type="AlphaFoldDB" id="A0A3B1DFA2"/>